<dbReference type="OrthoDB" id="952780at2"/>
<dbReference type="Pfam" id="PF10025">
    <property type="entry name" value="DUF2267"/>
    <property type="match status" value="1"/>
</dbReference>
<dbReference type="AlphaFoldDB" id="A0A3A9YLG5"/>
<dbReference type="RefSeq" id="WP_120684769.1">
    <property type="nucleotide sequence ID" value="NZ_RBAL01000028.1"/>
</dbReference>
<accession>A0A3A9YLG5</accession>
<dbReference type="InterPro" id="IPR018727">
    <property type="entry name" value="DUF2267"/>
</dbReference>
<dbReference type="InterPro" id="IPR038282">
    <property type="entry name" value="DUF2267_sf"/>
</dbReference>
<organism evidence="1 2">
    <name type="scientific">Streptomyces hoynatensis</name>
    <dbReference type="NCBI Taxonomy" id="1141874"/>
    <lineage>
        <taxon>Bacteria</taxon>
        <taxon>Bacillati</taxon>
        <taxon>Actinomycetota</taxon>
        <taxon>Actinomycetes</taxon>
        <taxon>Kitasatosporales</taxon>
        <taxon>Streptomycetaceae</taxon>
        <taxon>Streptomyces</taxon>
    </lineage>
</organism>
<protein>
    <submittedName>
        <fullName evidence="1">DUF2267 domain-containing protein</fullName>
    </submittedName>
</protein>
<sequence length="131" mass="14027">MSYGEFIATVRERGEYPVDEAERIVEAVLATLGERLPEVSAQHLADQLPDGVADIVENVSGAEGGAGRSWGVEEFISQVAETADEDEETAETDTRVVFSAIADQVSGGEMNKLLSQLPTGYAELFGYSELA</sequence>
<gene>
    <name evidence="1" type="ORF">D7294_28945</name>
</gene>
<evidence type="ECO:0000313" key="2">
    <source>
        <dbReference type="Proteomes" id="UP000272474"/>
    </source>
</evidence>
<name>A0A3A9YLG5_9ACTN</name>
<comment type="caution">
    <text evidence="1">The sequence shown here is derived from an EMBL/GenBank/DDBJ whole genome shotgun (WGS) entry which is preliminary data.</text>
</comment>
<reference evidence="1 2" key="1">
    <citation type="journal article" date="2014" name="Int. J. Syst. Evol. Microbiol.">
        <title>Streptomyces hoynatensis sp. nov., isolated from deep marine sediment.</title>
        <authorList>
            <person name="Veyisoglu A."/>
            <person name="Sahin N."/>
        </authorList>
    </citation>
    <scope>NUCLEOTIDE SEQUENCE [LARGE SCALE GENOMIC DNA]</scope>
    <source>
        <strain evidence="1 2">KCTC 29097</strain>
    </source>
</reference>
<dbReference type="Proteomes" id="UP000272474">
    <property type="component" value="Unassembled WGS sequence"/>
</dbReference>
<evidence type="ECO:0000313" key="1">
    <source>
        <dbReference type="EMBL" id="RKN37080.1"/>
    </source>
</evidence>
<keyword evidence="2" id="KW-1185">Reference proteome</keyword>
<proteinExistence type="predicted"/>
<dbReference type="Gene3D" id="1.10.490.110">
    <property type="entry name" value="Uncharacterized conserved protein DUF2267"/>
    <property type="match status" value="1"/>
</dbReference>
<dbReference type="EMBL" id="RBAL01000028">
    <property type="protein sequence ID" value="RKN37080.1"/>
    <property type="molecule type" value="Genomic_DNA"/>
</dbReference>